<dbReference type="InterPro" id="IPR036397">
    <property type="entry name" value="RNaseH_sf"/>
</dbReference>
<sequence length="941" mass="106015">MFRGSAIFVDNATGYIFVQHQKSLNTHETLWAKEMYEANCRDLGVVPQKYRSDNAAVFHSHEYKQHLEAFSQTQKFAGVGQHHANGIVEKAIQDIQSTARTLLIHLAIRWPEQADLALWPMAIDHAVFLHNHLPDVDTGLTPRDKFSRQRWPHSKYHDIHVFGCPTYVLDKKIADGKTLPKFLPRSERYVHLGFSPFHASTVPLVLNPRTGEITPQFNCIFDDWFATLSANVDDVPTFMEEQWQHLFGDSQFQFPTDDNDPPSLTPQSQVPLSYEPSALDSFEPSTSRYAGTQPTLSDPSVFREPSQPSFERESVSVEREQSPPANIPTSTNTGNPTPSPLQREQQTQSKSPHITARETPIDLPSSSIPPTSSSGPPLRRSTRSTRGKPAPILDPNPHSKTYVSKPLPSSNLAEINPSNDPDFNDTENLHSFPKDTPFLANEDLVLTTSHPSYRRFKTQPESDDGGICGFYDLHFSYLGYTTTNTPKFVFLDSKAPPDSIEFLKTGTTDPDILSWDEAMAGPDRDKWREAALKEIRALEHKRTWLEAPESNATVRVIPGTWVFRVKRAPDGSIIKFKARWVLRGDLQDLDMDTTAEVVAWSSVRTFMVLSLKLGWVMKSIDFTNAFLHAKLPDNLEMFAHLPRGFYSNMRSITGERTVLHLKKSTYGTTIAPRLWYEHLMKAFHELGFESSSYDKCFLIRKDMMIVVYVDDCGISTDKPEKIDELVNQLKEKGFDLEIEGDFETFLGVEIRQMKDGRYHLLQEGLIKKVLEAAKMTDCSPNHVPAAPTPLGKDPNGEPWSQHPWRYSSIVGMLIYLCTNTRPDISYAVSCAARFNSNPKVSHATAVKTILRYLKKTSDKGLIVNFNGTLDLEAYCDADFAGLFKSEAPYDPAVSRSRGGYIIFLGGVPLIWKSSLLSCITLSTLEAEYVQLSRSMTVLLGL</sequence>
<dbReference type="InterPro" id="IPR012337">
    <property type="entry name" value="RNaseH-like_sf"/>
</dbReference>
<dbReference type="InterPro" id="IPR001584">
    <property type="entry name" value="Integrase_cat-core"/>
</dbReference>
<dbReference type="InterPro" id="IPR013103">
    <property type="entry name" value="RVT_2"/>
</dbReference>
<feature type="compositionally biased region" description="Polar residues" evidence="1">
    <location>
        <begin position="398"/>
        <end position="421"/>
    </location>
</feature>
<keyword evidence="4" id="KW-1185">Reference proteome</keyword>
<reference evidence="3" key="1">
    <citation type="submission" date="2023-08" db="EMBL/GenBank/DDBJ databases">
        <authorList>
            <person name="Audoor S."/>
            <person name="Bilcke G."/>
        </authorList>
    </citation>
    <scope>NUCLEOTIDE SEQUENCE</scope>
</reference>
<dbReference type="Pfam" id="PF07727">
    <property type="entry name" value="RVT_2"/>
    <property type="match status" value="1"/>
</dbReference>
<dbReference type="InterPro" id="IPR043502">
    <property type="entry name" value="DNA/RNA_pol_sf"/>
</dbReference>
<proteinExistence type="predicted"/>
<dbReference type="Gene3D" id="3.30.420.10">
    <property type="entry name" value="Ribonuclease H-like superfamily/Ribonuclease H"/>
    <property type="match status" value="1"/>
</dbReference>
<feature type="compositionally biased region" description="Low complexity" evidence="1">
    <location>
        <begin position="361"/>
        <end position="378"/>
    </location>
</feature>
<feature type="compositionally biased region" description="Polar residues" evidence="1">
    <location>
        <begin position="283"/>
        <end position="298"/>
    </location>
</feature>
<evidence type="ECO:0000313" key="4">
    <source>
        <dbReference type="Proteomes" id="UP001295423"/>
    </source>
</evidence>
<dbReference type="PROSITE" id="PS50994">
    <property type="entry name" value="INTEGRASE"/>
    <property type="match status" value="1"/>
</dbReference>
<accession>A0AAD2JGV0</accession>
<dbReference type="PANTHER" id="PTHR11439">
    <property type="entry name" value="GAG-POL-RELATED RETROTRANSPOSON"/>
    <property type="match status" value="1"/>
</dbReference>
<dbReference type="PANTHER" id="PTHR11439:SF483">
    <property type="entry name" value="PEPTIDE SYNTHASE GLIP-LIKE, PUTATIVE (AFU_ORTHOLOGUE AFUA_3G12920)-RELATED"/>
    <property type="match status" value="1"/>
</dbReference>
<protein>
    <recommendedName>
        <fullName evidence="2">Integrase catalytic domain-containing protein</fullName>
    </recommendedName>
</protein>
<dbReference type="GO" id="GO:0015074">
    <property type="term" value="P:DNA integration"/>
    <property type="evidence" value="ECO:0007669"/>
    <property type="project" value="InterPro"/>
</dbReference>
<dbReference type="EMBL" id="CAKOGP040001745">
    <property type="protein sequence ID" value="CAJ1948187.1"/>
    <property type="molecule type" value="Genomic_DNA"/>
</dbReference>
<evidence type="ECO:0000259" key="2">
    <source>
        <dbReference type="PROSITE" id="PS50994"/>
    </source>
</evidence>
<gene>
    <name evidence="3" type="ORF">CYCCA115_LOCUS11498</name>
</gene>
<comment type="caution">
    <text evidence="3">The sequence shown here is derived from an EMBL/GenBank/DDBJ whole genome shotgun (WGS) entry which is preliminary data.</text>
</comment>
<dbReference type="AlphaFoldDB" id="A0AAD2JGV0"/>
<feature type="region of interest" description="Disordered" evidence="1">
    <location>
        <begin position="250"/>
        <end position="427"/>
    </location>
</feature>
<dbReference type="SUPFAM" id="SSF53098">
    <property type="entry name" value="Ribonuclease H-like"/>
    <property type="match status" value="1"/>
</dbReference>
<evidence type="ECO:0000256" key="1">
    <source>
        <dbReference type="SAM" id="MobiDB-lite"/>
    </source>
</evidence>
<dbReference type="Proteomes" id="UP001295423">
    <property type="component" value="Unassembled WGS sequence"/>
</dbReference>
<dbReference type="SUPFAM" id="SSF56672">
    <property type="entry name" value="DNA/RNA polymerases"/>
    <property type="match status" value="1"/>
</dbReference>
<organism evidence="3 4">
    <name type="scientific">Cylindrotheca closterium</name>
    <dbReference type="NCBI Taxonomy" id="2856"/>
    <lineage>
        <taxon>Eukaryota</taxon>
        <taxon>Sar</taxon>
        <taxon>Stramenopiles</taxon>
        <taxon>Ochrophyta</taxon>
        <taxon>Bacillariophyta</taxon>
        <taxon>Bacillariophyceae</taxon>
        <taxon>Bacillariophycidae</taxon>
        <taxon>Bacillariales</taxon>
        <taxon>Bacillariaceae</taxon>
        <taxon>Cylindrotheca</taxon>
    </lineage>
</organism>
<evidence type="ECO:0000313" key="3">
    <source>
        <dbReference type="EMBL" id="CAJ1948187.1"/>
    </source>
</evidence>
<feature type="compositionally biased region" description="Basic and acidic residues" evidence="1">
    <location>
        <begin position="310"/>
        <end position="321"/>
    </location>
</feature>
<name>A0AAD2JGV0_9STRA</name>
<dbReference type="GO" id="GO:0003676">
    <property type="term" value="F:nucleic acid binding"/>
    <property type="evidence" value="ECO:0007669"/>
    <property type="project" value="InterPro"/>
</dbReference>
<feature type="compositionally biased region" description="Polar residues" evidence="1">
    <location>
        <begin position="342"/>
        <end position="352"/>
    </location>
</feature>
<feature type="domain" description="Integrase catalytic" evidence="2">
    <location>
        <begin position="1"/>
        <end position="150"/>
    </location>
</feature>